<reference evidence="1" key="1">
    <citation type="submission" date="2022-06" db="EMBL/GenBank/DDBJ databases">
        <title>Lutimaribacter sp. EGI FJ00013, a novel bacterium isolated from a salt lake sediment enrichment.</title>
        <authorList>
            <person name="Gao L."/>
            <person name="Fang B.-Z."/>
            <person name="Li W.-J."/>
        </authorList>
    </citation>
    <scope>NUCLEOTIDE SEQUENCE</scope>
    <source>
        <strain evidence="1">EGI FJ00013</strain>
    </source>
</reference>
<evidence type="ECO:0000313" key="1">
    <source>
        <dbReference type="EMBL" id="MCM2560592.1"/>
    </source>
</evidence>
<keyword evidence="2" id="KW-1185">Reference proteome</keyword>
<dbReference type="Proteomes" id="UP001203036">
    <property type="component" value="Unassembled WGS sequence"/>
</dbReference>
<name>A0ACC5ZR52_9RHOB</name>
<protein>
    <submittedName>
        <fullName evidence="1">Energy transducer TonB</fullName>
    </submittedName>
</protein>
<proteinExistence type="predicted"/>
<evidence type="ECO:0000313" key="2">
    <source>
        <dbReference type="Proteomes" id="UP001203036"/>
    </source>
</evidence>
<sequence length="374" mass="39144">MNLGHIISGVGHIGLIGWVLFGGAFAPAPEPFEVTEVAMISSAEFDALMSGTEPPETATDVALPTPPESDEAPAPAPARPKPRPTPPSPEAAEAPPPDAAPTPPDPEPADPTELQDEVNDLAPPPQEQAVPAPDLSDRPVPRPAPRIAPEPVAPPPPDAEVDDVVREEATPQDNADTQHEEQDATAPEEATSEIVTEAEEDPSAAPVRSLRPRARPDRPAPEPATETAATPEAETPEADGTRNAVEDALAEALGGQEAQGRSTAPTGPPMTAGERDALRVGVQRCWNVGSLSSDALSTTVVVGVDMNEDATPVTGSIRLISHSGGSAASAQQAFETARRAIIRCGVNGFDLPREKYGQWQEIEMTFDPSNMRIK</sequence>
<accession>A0ACC5ZR52</accession>
<organism evidence="1 2">
    <name type="scientific">Lutimaribacter degradans</name>
    <dbReference type="NCBI Taxonomy" id="2945989"/>
    <lineage>
        <taxon>Bacteria</taxon>
        <taxon>Pseudomonadati</taxon>
        <taxon>Pseudomonadota</taxon>
        <taxon>Alphaproteobacteria</taxon>
        <taxon>Rhodobacterales</taxon>
        <taxon>Roseobacteraceae</taxon>
        <taxon>Lutimaribacter</taxon>
    </lineage>
</organism>
<dbReference type="EMBL" id="JAMQGO010000001">
    <property type="protein sequence ID" value="MCM2560592.1"/>
    <property type="molecule type" value="Genomic_DNA"/>
</dbReference>
<comment type="caution">
    <text evidence="1">The sequence shown here is derived from an EMBL/GenBank/DDBJ whole genome shotgun (WGS) entry which is preliminary data.</text>
</comment>
<gene>
    <name evidence="1" type="ORF">M8744_00395</name>
</gene>